<reference evidence="2" key="1">
    <citation type="submission" date="2019-02" db="EMBL/GenBank/DDBJ databases">
        <authorList>
            <person name="Gruber-Vodicka R. H."/>
            <person name="Seah K. B. B."/>
        </authorList>
    </citation>
    <scope>NUCLEOTIDE SEQUENCE</scope>
    <source>
        <strain evidence="4">BECK_SA2B12</strain>
        <strain evidence="3">BECK_SA2B15</strain>
        <strain evidence="2">BECK_SA2B20</strain>
    </source>
</reference>
<evidence type="ECO:0000313" key="3">
    <source>
        <dbReference type="EMBL" id="VFK05345.1"/>
    </source>
</evidence>
<keyword evidence="1" id="KW-0472">Membrane</keyword>
<proteinExistence type="predicted"/>
<evidence type="ECO:0000256" key="1">
    <source>
        <dbReference type="SAM" id="Phobius"/>
    </source>
</evidence>
<dbReference type="AlphaFoldDB" id="A0A450VJP2"/>
<evidence type="ECO:0000313" key="4">
    <source>
        <dbReference type="EMBL" id="VFK09004.1"/>
    </source>
</evidence>
<keyword evidence="1" id="KW-0812">Transmembrane</keyword>
<dbReference type="EMBL" id="CAADFG010000535">
    <property type="protein sequence ID" value="VFK05345.1"/>
    <property type="molecule type" value="Genomic_DNA"/>
</dbReference>
<protein>
    <submittedName>
        <fullName evidence="2">Uncharacterized protein</fullName>
    </submittedName>
</protein>
<gene>
    <name evidence="3" type="ORF">BECKH772A_GA0070896_105351</name>
    <name evidence="2" type="ORF">BECKH772B_GA0070898_105122</name>
    <name evidence="4" type="ORF">BECKH772C_GA0070978_105681</name>
</gene>
<feature type="transmembrane region" description="Helical" evidence="1">
    <location>
        <begin position="25"/>
        <end position="44"/>
    </location>
</feature>
<sequence length="49" mass="5615">MGDNKNQKALFLIKISLKRLSGINIHFYIPWIQLVSATDLLFGIEGKLR</sequence>
<accession>A0A450VJP2</accession>
<organism evidence="2">
    <name type="scientific">Candidatus Kentrum eta</name>
    <dbReference type="NCBI Taxonomy" id="2126337"/>
    <lineage>
        <taxon>Bacteria</taxon>
        <taxon>Pseudomonadati</taxon>
        <taxon>Pseudomonadota</taxon>
        <taxon>Gammaproteobacteria</taxon>
        <taxon>Candidatus Kentrum</taxon>
    </lineage>
</organism>
<dbReference type="EMBL" id="CAADFI010000512">
    <property type="protein sequence ID" value="VFK04975.1"/>
    <property type="molecule type" value="Genomic_DNA"/>
</dbReference>
<name>A0A450VJP2_9GAMM</name>
<keyword evidence="1" id="KW-1133">Transmembrane helix</keyword>
<dbReference type="EMBL" id="CAADFJ010000568">
    <property type="protein sequence ID" value="VFK09004.1"/>
    <property type="molecule type" value="Genomic_DNA"/>
</dbReference>
<evidence type="ECO:0000313" key="2">
    <source>
        <dbReference type="EMBL" id="VFK04975.1"/>
    </source>
</evidence>